<protein>
    <submittedName>
        <fullName evidence="2">Heterokaryon incompatibility protein-domain-containing protein</fullName>
    </submittedName>
</protein>
<gene>
    <name evidence="2" type="ORF">B0T24DRAFT_533051</name>
</gene>
<reference evidence="2" key="1">
    <citation type="journal article" date="2023" name="Mol. Phylogenet. Evol.">
        <title>Genome-scale phylogeny and comparative genomics of the fungal order Sordariales.</title>
        <authorList>
            <person name="Hensen N."/>
            <person name="Bonometti L."/>
            <person name="Westerberg I."/>
            <person name="Brannstrom I.O."/>
            <person name="Guillou S."/>
            <person name="Cros-Aarteil S."/>
            <person name="Calhoun S."/>
            <person name="Haridas S."/>
            <person name="Kuo A."/>
            <person name="Mondo S."/>
            <person name="Pangilinan J."/>
            <person name="Riley R."/>
            <person name="LaButti K."/>
            <person name="Andreopoulos B."/>
            <person name="Lipzen A."/>
            <person name="Chen C."/>
            <person name="Yan M."/>
            <person name="Daum C."/>
            <person name="Ng V."/>
            <person name="Clum A."/>
            <person name="Steindorff A."/>
            <person name="Ohm R.A."/>
            <person name="Martin F."/>
            <person name="Silar P."/>
            <person name="Natvig D.O."/>
            <person name="Lalanne C."/>
            <person name="Gautier V."/>
            <person name="Ament-Velasquez S.L."/>
            <person name="Kruys A."/>
            <person name="Hutchinson M.I."/>
            <person name="Powell A.J."/>
            <person name="Barry K."/>
            <person name="Miller A.N."/>
            <person name="Grigoriev I.V."/>
            <person name="Debuchy R."/>
            <person name="Gladieux P."/>
            <person name="Hiltunen Thoren M."/>
            <person name="Johannesson H."/>
        </authorList>
    </citation>
    <scope>NUCLEOTIDE SEQUENCE</scope>
    <source>
        <strain evidence="2">CBS 958.72</strain>
    </source>
</reference>
<dbReference type="PANTHER" id="PTHR24148">
    <property type="entry name" value="ANKYRIN REPEAT DOMAIN-CONTAINING PROTEIN 39 HOMOLOG-RELATED"/>
    <property type="match status" value="1"/>
</dbReference>
<feature type="domain" description="Heterokaryon incompatibility" evidence="1">
    <location>
        <begin position="52"/>
        <end position="201"/>
    </location>
</feature>
<name>A0AAE0K4N6_9PEZI</name>
<evidence type="ECO:0000259" key="1">
    <source>
        <dbReference type="Pfam" id="PF06985"/>
    </source>
</evidence>
<dbReference type="EMBL" id="JAULSN010000006">
    <property type="protein sequence ID" value="KAK3369305.1"/>
    <property type="molecule type" value="Genomic_DNA"/>
</dbReference>
<comment type="caution">
    <text evidence="2">The sequence shown here is derived from an EMBL/GenBank/DDBJ whole genome shotgun (WGS) entry which is preliminary data.</text>
</comment>
<reference evidence="2" key="2">
    <citation type="submission" date="2023-06" db="EMBL/GenBank/DDBJ databases">
        <authorList>
            <consortium name="Lawrence Berkeley National Laboratory"/>
            <person name="Haridas S."/>
            <person name="Hensen N."/>
            <person name="Bonometti L."/>
            <person name="Westerberg I."/>
            <person name="Brannstrom I.O."/>
            <person name="Guillou S."/>
            <person name="Cros-Aarteil S."/>
            <person name="Calhoun S."/>
            <person name="Kuo A."/>
            <person name="Mondo S."/>
            <person name="Pangilinan J."/>
            <person name="Riley R."/>
            <person name="Labutti K."/>
            <person name="Andreopoulos B."/>
            <person name="Lipzen A."/>
            <person name="Chen C."/>
            <person name="Yanf M."/>
            <person name="Daum C."/>
            <person name="Ng V."/>
            <person name="Clum A."/>
            <person name="Steindorff A."/>
            <person name="Ohm R."/>
            <person name="Martin F."/>
            <person name="Silar P."/>
            <person name="Natvig D."/>
            <person name="Lalanne C."/>
            <person name="Gautier V."/>
            <person name="Ament-Velasquez S.L."/>
            <person name="Kruys A."/>
            <person name="Hutchinson M.I."/>
            <person name="Powell A.J."/>
            <person name="Barry K."/>
            <person name="Miller A.N."/>
            <person name="Grigoriev I.V."/>
            <person name="Debuchy R."/>
            <person name="Gladieux P."/>
            <person name="Thoren M.H."/>
            <person name="Johannesson H."/>
        </authorList>
    </citation>
    <scope>NUCLEOTIDE SEQUENCE</scope>
    <source>
        <strain evidence="2">CBS 958.72</strain>
    </source>
</reference>
<dbReference type="AlphaFoldDB" id="A0AAE0K4N6"/>
<sequence>MCCAVREHHYSPLPDGYIRLLRLMPHGDRDAPIQFNLLDCPLPDSSQDTSLYDALSYVWGSPEKTRFVYTDECRLAVTVQLHTALSYLRDRLVERIIWIDAICINQEDNDEKGRQVQPMAKIYARASRVIVWLGEEADGSNEALREILNVANQLHTNSAIVKTNHQAIPPLPDQRPTTDQRAVFRLLERPWFQRIWVVLQEVAAARHVLIKCGTMEIDGYAFCSGISALKPYESFPELQSLIRSAVYLIMGAIFRPRCEISQSDRFSLNVRPLSELVDMYHTRKATKLLDKVYALLGMSSGDRDPYKAGFWPNYNASWKDVFQRLVKFSLSDKMSVSTWNRQELKAIQGNIVIKLILNWNSMVVTLG</sequence>
<evidence type="ECO:0000313" key="3">
    <source>
        <dbReference type="Proteomes" id="UP001287356"/>
    </source>
</evidence>
<dbReference type="Pfam" id="PF06985">
    <property type="entry name" value="HET"/>
    <property type="match status" value="1"/>
</dbReference>
<evidence type="ECO:0000313" key="2">
    <source>
        <dbReference type="EMBL" id="KAK3369305.1"/>
    </source>
</evidence>
<keyword evidence="3" id="KW-1185">Reference proteome</keyword>
<proteinExistence type="predicted"/>
<dbReference type="InterPro" id="IPR052895">
    <property type="entry name" value="HetReg/Transcr_Mod"/>
</dbReference>
<dbReference type="Proteomes" id="UP001287356">
    <property type="component" value="Unassembled WGS sequence"/>
</dbReference>
<organism evidence="2 3">
    <name type="scientific">Lasiosphaeria ovina</name>
    <dbReference type="NCBI Taxonomy" id="92902"/>
    <lineage>
        <taxon>Eukaryota</taxon>
        <taxon>Fungi</taxon>
        <taxon>Dikarya</taxon>
        <taxon>Ascomycota</taxon>
        <taxon>Pezizomycotina</taxon>
        <taxon>Sordariomycetes</taxon>
        <taxon>Sordariomycetidae</taxon>
        <taxon>Sordariales</taxon>
        <taxon>Lasiosphaeriaceae</taxon>
        <taxon>Lasiosphaeria</taxon>
    </lineage>
</organism>
<accession>A0AAE0K4N6</accession>
<dbReference type="PANTHER" id="PTHR24148:SF78">
    <property type="entry name" value="HETEROKARYON INCOMPATIBILITY DOMAIN-CONTAINING PROTEIN"/>
    <property type="match status" value="1"/>
</dbReference>
<dbReference type="InterPro" id="IPR010730">
    <property type="entry name" value="HET"/>
</dbReference>